<dbReference type="PANTHER" id="PTHR43194:SF5">
    <property type="entry name" value="PIMELOYL-[ACYL-CARRIER PROTEIN] METHYL ESTER ESTERASE"/>
    <property type="match status" value="1"/>
</dbReference>
<dbReference type="EMBL" id="JBHSBL010000021">
    <property type="protein sequence ID" value="MFC4069757.1"/>
    <property type="molecule type" value="Genomic_DNA"/>
</dbReference>
<reference evidence="3" key="1">
    <citation type="journal article" date="2019" name="Int. J. Syst. Evol. Microbiol.">
        <title>The Global Catalogue of Microorganisms (GCM) 10K type strain sequencing project: providing services to taxonomists for standard genome sequencing and annotation.</title>
        <authorList>
            <consortium name="The Broad Institute Genomics Platform"/>
            <consortium name="The Broad Institute Genome Sequencing Center for Infectious Disease"/>
            <person name="Wu L."/>
            <person name="Ma J."/>
        </authorList>
    </citation>
    <scope>NUCLEOTIDE SEQUENCE [LARGE SCALE GENOMIC DNA]</scope>
    <source>
        <strain evidence="3">TBRC 5832</strain>
    </source>
</reference>
<evidence type="ECO:0000259" key="1">
    <source>
        <dbReference type="Pfam" id="PF12697"/>
    </source>
</evidence>
<dbReference type="Gene3D" id="3.40.50.1820">
    <property type="entry name" value="alpha/beta hydrolase"/>
    <property type="match status" value="1"/>
</dbReference>
<dbReference type="SUPFAM" id="SSF53474">
    <property type="entry name" value="alpha/beta-Hydrolases"/>
    <property type="match status" value="1"/>
</dbReference>
<name>A0ABV8IZN3_9ACTN</name>
<sequence>MIETRDGARIPLHTTGSGPDLVVVHGGGVTIDIYRRLAARLADRFTVHLYNRRGRADAPPRSVPYSMQDDIDDLAAVLAHTGATDVLGHSGGAVVAIEAARQQVPMRRLAVYDVPLQVDGLFPVGWLPGARAAAQAGDTARALALVGAGLNTQSAAGKLPIGVQVAITRLFMRTPYGRMMGELVAMTLDESASINEHSGPASRWAGITAEVLLVCGASGPPYYPRIHAALAAAIPGARTLEIAGSTHDGLARATPKIVEPFAEFFARR</sequence>
<evidence type="ECO:0000313" key="2">
    <source>
        <dbReference type="EMBL" id="MFC4069757.1"/>
    </source>
</evidence>
<gene>
    <name evidence="2" type="ORF">ACFO0C_32945</name>
</gene>
<dbReference type="Proteomes" id="UP001595867">
    <property type="component" value="Unassembled WGS sequence"/>
</dbReference>
<organism evidence="2 3">
    <name type="scientific">Actinoplanes subglobosus</name>
    <dbReference type="NCBI Taxonomy" id="1547892"/>
    <lineage>
        <taxon>Bacteria</taxon>
        <taxon>Bacillati</taxon>
        <taxon>Actinomycetota</taxon>
        <taxon>Actinomycetes</taxon>
        <taxon>Micromonosporales</taxon>
        <taxon>Micromonosporaceae</taxon>
        <taxon>Actinoplanes</taxon>
    </lineage>
</organism>
<proteinExistence type="predicted"/>
<dbReference type="InterPro" id="IPR029058">
    <property type="entry name" value="AB_hydrolase_fold"/>
</dbReference>
<dbReference type="InterPro" id="IPR000073">
    <property type="entry name" value="AB_hydrolase_1"/>
</dbReference>
<dbReference type="InterPro" id="IPR050228">
    <property type="entry name" value="Carboxylesterase_BioH"/>
</dbReference>
<evidence type="ECO:0000313" key="3">
    <source>
        <dbReference type="Proteomes" id="UP001595867"/>
    </source>
</evidence>
<dbReference type="Pfam" id="PF12697">
    <property type="entry name" value="Abhydrolase_6"/>
    <property type="match status" value="1"/>
</dbReference>
<dbReference type="RefSeq" id="WP_378070647.1">
    <property type="nucleotide sequence ID" value="NZ_JBHSBL010000021.1"/>
</dbReference>
<dbReference type="GO" id="GO:0016787">
    <property type="term" value="F:hydrolase activity"/>
    <property type="evidence" value="ECO:0007669"/>
    <property type="project" value="UniProtKB-KW"/>
</dbReference>
<comment type="caution">
    <text evidence="2">The sequence shown here is derived from an EMBL/GenBank/DDBJ whole genome shotgun (WGS) entry which is preliminary data.</text>
</comment>
<dbReference type="PANTHER" id="PTHR43194">
    <property type="entry name" value="HYDROLASE ALPHA/BETA FOLD FAMILY"/>
    <property type="match status" value="1"/>
</dbReference>
<accession>A0ABV8IZN3</accession>
<feature type="domain" description="AB hydrolase-1" evidence="1">
    <location>
        <begin position="21"/>
        <end position="250"/>
    </location>
</feature>
<keyword evidence="3" id="KW-1185">Reference proteome</keyword>
<keyword evidence="2" id="KW-0378">Hydrolase</keyword>
<protein>
    <submittedName>
        <fullName evidence="2">Alpha/beta fold hydrolase</fullName>
    </submittedName>
</protein>